<dbReference type="HOGENOM" id="CLU_891735_0_0_1"/>
<protein>
    <submittedName>
        <fullName evidence="2">Uncharacterized protein</fullName>
    </submittedName>
</protein>
<name>A0A0C9T8L3_PLICR</name>
<proteinExistence type="predicted"/>
<feature type="region of interest" description="Disordered" evidence="1">
    <location>
        <begin position="240"/>
        <end position="284"/>
    </location>
</feature>
<dbReference type="EMBL" id="KN832570">
    <property type="protein sequence ID" value="KII84558.1"/>
    <property type="molecule type" value="Genomic_DNA"/>
</dbReference>
<evidence type="ECO:0000256" key="1">
    <source>
        <dbReference type="SAM" id="MobiDB-lite"/>
    </source>
</evidence>
<keyword evidence="3" id="KW-1185">Reference proteome</keyword>
<evidence type="ECO:0000313" key="3">
    <source>
        <dbReference type="Proteomes" id="UP000053263"/>
    </source>
</evidence>
<dbReference type="Proteomes" id="UP000053263">
    <property type="component" value="Unassembled WGS sequence"/>
</dbReference>
<sequence>MAELEDAGLAISVTGTAHDRDLSFNRRWSSEEVDGFLRKHFVRLFEILDAAPPEFNATGESIAPYFLLLKERSKVCIVHKAVTGASCAFHMSKGNTGNTYVYFGTRRTLELDDDSGEYVLAEQSVALGKKPITNPGKRAFPLFLWDDDDDKAIMGGGAGLTLTVSAYNLIQSGEAPSHSGPHVLVSLSDYGAYLASVGSSGNATNTATNTNAFASTSGTTASDNFTSGMSISGMLTHGPSASSLSASAGPSTSGPSASAGPSTSGPSASGTSTSAHSTSGSSLILGSTGGTNFIDLTTRRLQRRRSARNRMV</sequence>
<reference evidence="2 3" key="1">
    <citation type="submission" date="2014-06" db="EMBL/GenBank/DDBJ databases">
        <title>Evolutionary Origins and Diversification of the Mycorrhizal Mutualists.</title>
        <authorList>
            <consortium name="DOE Joint Genome Institute"/>
            <consortium name="Mycorrhizal Genomics Consortium"/>
            <person name="Kohler A."/>
            <person name="Kuo A."/>
            <person name="Nagy L.G."/>
            <person name="Floudas D."/>
            <person name="Copeland A."/>
            <person name="Barry K.W."/>
            <person name="Cichocki N."/>
            <person name="Veneault-Fourrey C."/>
            <person name="LaButti K."/>
            <person name="Lindquist E.A."/>
            <person name="Lipzen A."/>
            <person name="Lundell T."/>
            <person name="Morin E."/>
            <person name="Murat C."/>
            <person name="Riley R."/>
            <person name="Ohm R."/>
            <person name="Sun H."/>
            <person name="Tunlid A."/>
            <person name="Henrissat B."/>
            <person name="Grigoriev I.V."/>
            <person name="Hibbett D.S."/>
            <person name="Martin F."/>
        </authorList>
    </citation>
    <scope>NUCLEOTIDE SEQUENCE [LARGE SCALE GENOMIC DNA]</scope>
    <source>
        <strain evidence="2 3">FD-325 SS-3</strain>
    </source>
</reference>
<gene>
    <name evidence="2" type="ORF">PLICRDRAFT_57541</name>
</gene>
<organism evidence="2 3">
    <name type="scientific">Plicaturopsis crispa FD-325 SS-3</name>
    <dbReference type="NCBI Taxonomy" id="944288"/>
    <lineage>
        <taxon>Eukaryota</taxon>
        <taxon>Fungi</taxon>
        <taxon>Dikarya</taxon>
        <taxon>Basidiomycota</taxon>
        <taxon>Agaricomycotina</taxon>
        <taxon>Agaricomycetes</taxon>
        <taxon>Agaricomycetidae</taxon>
        <taxon>Amylocorticiales</taxon>
        <taxon>Amylocorticiaceae</taxon>
        <taxon>Plicatura</taxon>
        <taxon>Plicaturopsis crispa</taxon>
    </lineage>
</organism>
<evidence type="ECO:0000313" key="2">
    <source>
        <dbReference type="EMBL" id="KII84558.1"/>
    </source>
</evidence>
<dbReference type="AlphaFoldDB" id="A0A0C9T8L3"/>
<accession>A0A0C9T8L3</accession>